<gene>
    <name evidence="5" type="ORF">Homavirus9_6</name>
</gene>
<dbReference type="PANTHER" id="PTHR11669:SF20">
    <property type="entry name" value="REPLICATION FACTOR C SUBUNIT 4"/>
    <property type="match status" value="1"/>
</dbReference>
<dbReference type="NCBIfam" id="NF001679">
    <property type="entry name" value="PRK00440.1"/>
    <property type="match status" value="1"/>
</dbReference>
<dbReference type="PANTHER" id="PTHR11669">
    <property type="entry name" value="REPLICATION FACTOR C / DNA POLYMERASE III GAMMA-TAU SUBUNIT"/>
    <property type="match status" value="1"/>
</dbReference>
<keyword evidence="3" id="KW-0067">ATP-binding</keyword>
<dbReference type="InterPro" id="IPR003593">
    <property type="entry name" value="AAA+_ATPase"/>
</dbReference>
<dbReference type="GO" id="GO:0006281">
    <property type="term" value="P:DNA repair"/>
    <property type="evidence" value="ECO:0007669"/>
    <property type="project" value="TreeGrafter"/>
</dbReference>
<dbReference type="SUPFAM" id="SSF48019">
    <property type="entry name" value="post-AAA+ oligomerization domain-like"/>
    <property type="match status" value="1"/>
</dbReference>
<evidence type="ECO:0000256" key="2">
    <source>
        <dbReference type="ARBA" id="ARBA00022741"/>
    </source>
</evidence>
<dbReference type="Pfam" id="PF08542">
    <property type="entry name" value="Rep_fac_C"/>
    <property type="match status" value="1"/>
</dbReference>
<name>A0A3G5A6L9_9VIRU</name>
<accession>A0A3G5A6L9</accession>
<reference evidence="5" key="1">
    <citation type="submission" date="2018-10" db="EMBL/GenBank/DDBJ databases">
        <title>Hidden diversity of soil giant viruses.</title>
        <authorList>
            <person name="Schulz F."/>
            <person name="Alteio L."/>
            <person name="Goudeau D."/>
            <person name="Ryan E.M."/>
            <person name="Malmstrom R.R."/>
            <person name="Blanchard J."/>
            <person name="Woyke T."/>
        </authorList>
    </citation>
    <scope>NUCLEOTIDE SEQUENCE</scope>
    <source>
        <strain evidence="5">HOV1</strain>
    </source>
</reference>
<dbReference type="GO" id="GO:0003689">
    <property type="term" value="F:DNA clamp loader activity"/>
    <property type="evidence" value="ECO:0007669"/>
    <property type="project" value="TreeGrafter"/>
</dbReference>
<organism evidence="5">
    <name type="scientific">Homavirus sp</name>
    <dbReference type="NCBI Taxonomy" id="2487769"/>
    <lineage>
        <taxon>Viruses</taxon>
        <taxon>Varidnaviria</taxon>
        <taxon>Bamfordvirae</taxon>
        <taxon>Nucleocytoviricota</taxon>
        <taxon>Megaviricetes</taxon>
        <taxon>Imitervirales</taxon>
        <taxon>Mimiviridae</taxon>
        <taxon>Klosneuvirinae</taxon>
    </lineage>
</organism>
<dbReference type="InterPro" id="IPR050238">
    <property type="entry name" value="DNA_Rep/Repair_Clamp_Loader"/>
</dbReference>
<protein>
    <submittedName>
        <fullName evidence="5">Replication factor C small subunit</fullName>
    </submittedName>
</protein>
<dbReference type="Gene3D" id="3.40.50.300">
    <property type="entry name" value="P-loop containing nucleotide triphosphate hydrolases"/>
    <property type="match status" value="1"/>
</dbReference>
<dbReference type="InterPro" id="IPR013748">
    <property type="entry name" value="Rep_factorC_C"/>
</dbReference>
<evidence type="ECO:0000256" key="3">
    <source>
        <dbReference type="ARBA" id="ARBA00022840"/>
    </source>
</evidence>
<dbReference type="InterPro" id="IPR003959">
    <property type="entry name" value="ATPase_AAA_core"/>
</dbReference>
<dbReference type="SUPFAM" id="SSF52540">
    <property type="entry name" value="P-loop containing nucleoside triphosphate hydrolases"/>
    <property type="match status" value="1"/>
</dbReference>
<dbReference type="InterPro" id="IPR027417">
    <property type="entry name" value="P-loop_NTPase"/>
</dbReference>
<dbReference type="Pfam" id="PF00004">
    <property type="entry name" value="AAA"/>
    <property type="match status" value="1"/>
</dbReference>
<dbReference type="FunFam" id="3.40.50.300:FF:000129">
    <property type="entry name" value="Replication factor C subunit 5"/>
    <property type="match status" value="1"/>
</dbReference>
<dbReference type="Gene3D" id="1.10.8.60">
    <property type="match status" value="1"/>
</dbReference>
<evidence type="ECO:0000259" key="4">
    <source>
        <dbReference type="SMART" id="SM00382"/>
    </source>
</evidence>
<feature type="domain" description="AAA+ ATPase" evidence="4">
    <location>
        <begin position="63"/>
        <end position="195"/>
    </location>
</feature>
<dbReference type="GO" id="GO:0006261">
    <property type="term" value="P:DNA-templated DNA replication"/>
    <property type="evidence" value="ECO:0007669"/>
    <property type="project" value="TreeGrafter"/>
</dbReference>
<evidence type="ECO:0000313" key="5">
    <source>
        <dbReference type="EMBL" id="AYV82124.1"/>
    </source>
</evidence>
<evidence type="ECO:0000256" key="1">
    <source>
        <dbReference type="ARBA" id="ARBA00022705"/>
    </source>
</evidence>
<sequence>MIKFNELLEMNDRHTNIKTEVISTKKIIDKTPWVDKYRPKKLDEIVYQDEVVKMLKNTMITGDLPHLLFYGPPGTGKTSTILAIANELFGPHKMRERVIELNASDERGINVVRNKIVTFAKTAIGTPDKRYPSPNYKIIILDEADAMTTEAQSALRKTMEDNSNITRFCFICNYINQIIEPINSRCVKFRFKPLDEKSVATKLIKIAEYEAMNLDVCAIDAITEISDGDMRKSIMILQNLKYVNFKNNKITKDDIYLIAGCVSQSVINKIINICIQDKTKDVRDIVELTKEIRTFGYPIQNIIEQINVMIIGNDNLNDKQKSQICLHFAITEKRLIDGADEYLQLLSILMCIKSAVLNIDSIHNTKFI</sequence>
<dbReference type="EMBL" id="MK072340">
    <property type="protein sequence ID" value="AYV82124.1"/>
    <property type="molecule type" value="Genomic_DNA"/>
</dbReference>
<dbReference type="GO" id="GO:0016887">
    <property type="term" value="F:ATP hydrolysis activity"/>
    <property type="evidence" value="ECO:0007669"/>
    <property type="project" value="InterPro"/>
</dbReference>
<dbReference type="InterPro" id="IPR008921">
    <property type="entry name" value="DNA_pol3_clamp-load_cplx_C"/>
</dbReference>
<proteinExistence type="predicted"/>
<dbReference type="Gene3D" id="1.20.272.10">
    <property type="match status" value="1"/>
</dbReference>
<dbReference type="GO" id="GO:0003677">
    <property type="term" value="F:DNA binding"/>
    <property type="evidence" value="ECO:0007669"/>
    <property type="project" value="InterPro"/>
</dbReference>
<dbReference type="CDD" id="cd18140">
    <property type="entry name" value="HLD_clamp_RFC"/>
    <property type="match status" value="1"/>
</dbReference>
<dbReference type="InterPro" id="IPR047854">
    <property type="entry name" value="RFC_lid"/>
</dbReference>
<dbReference type="GO" id="GO:0005524">
    <property type="term" value="F:ATP binding"/>
    <property type="evidence" value="ECO:0007669"/>
    <property type="project" value="UniProtKB-KW"/>
</dbReference>
<keyword evidence="1" id="KW-0235">DNA replication</keyword>
<dbReference type="CDD" id="cd00009">
    <property type="entry name" value="AAA"/>
    <property type="match status" value="1"/>
</dbReference>
<dbReference type="SMART" id="SM00382">
    <property type="entry name" value="AAA"/>
    <property type="match status" value="1"/>
</dbReference>
<keyword evidence="2" id="KW-0547">Nucleotide-binding</keyword>